<dbReference type="Pfam" id="PF13581">
    <property type="entry name" value="HATPase_c_2"/>
    <property type="match status" value="1"/>
</dbReference>
<protein>
    <submittedName>
        <fullName evidence="2">Serine/threonine-protein kinase RsbW</fullName>
    </submittedName>
</protein>
<dbReference type="Proteomes" id="UP000198307">
    <property type="component" value="Unassembled WGS sequence"/>
</dbReference>
<feature type="domain" description="Histidine kinase/HSP90-like ATPase" evidence="1">
    <location>
        <begin position="28"/>
        <end position="157"/>
    </location>
</feature>
<dbReference type="EMBL" id="FZQB01000009">
    <property type="protein sequence ID" value="SNT75041.1"/>
    <property type="molecule type" value="Genomic_DNA"/>
</dbReference>
<evidence type="ECO:0000259" key="1">
    <source>
        <dbReference type="Pfam" id="PF13581"/>
    </source>
</evidence>
<accession>A0A239PXI8</accession>
<dbReference type="CDD" id="cd16936">
    <property type="entry name" value="HATPase_RsbW-like"/>
    <property type="match status" value="1"/>
</dbReference>
<dbReference type="RefSeq" id="WP_089344870.1">
    <property type="nucleotide sequence ID" value="NZ_CP067129.1"/>
</dbReference>
<keyword evidence="3" id="KW-1185">Reference proteome</keyword>
<keyword evidence="2" id="KW-0418">Kinase</keyword>
<dbReference type="SUPFAM" id="SSF55874">
    <property type="entry name" value="ATPase domain of HSP90 chaperone/DNA topoisomerase II/histidine kinase"/>
    <property type="match status" value="1"/>
</dbReference>
<name>A0A239PXI8_9RHOB</name>
<dbReference type="Gene3D" id="3.30.565.10">
    <property type="entry name" value="Histidine kinase-like ATPase, C-terminal domain"/>
    <property type="match status" value="1"/>
</dbReference>
<gene>
    <name evidence="2" type="ORF">SAMN05444959_109122</name>
</gene>
<dbReference type="OrthoDB" id="9792240at2"/>
<keyword evidence="2" id="KW-0808">Transferase</keyword>
<dbReference type="AlphaFoldDB" id="A0A239PXI8"/>
<evidence type="ECO:0000313" key="2">
    <source>
        <dbReference type="EMBL" id="SNT75041.1"/>
    </source>
</evidence>
<organism evidence="2 3">
    <name type="scientific">Paracoccus seriniphilus</name>
    <dbReference type="NCBI Taxonomy" id="184748"/>
    <lineage>
        <taxon>Bacteria</taxon>
        <taxon>Pseudomonadati</taxon>
        <taxon>Pseudomonadota</taxon>
        <taxon>Alphaproteobacteria</taxon>
        <taxon>Rhodobacterales</taxon>
        <taxon>Paracoccaceae</taxon>
        <taxon>Paracoccus</taxon>
    </lineage>
</organism>
<dbReference type="InterPro" id="IPR003594">
    <property type="entry name" value="HATPase_dom"/>
</dbReference>
<sequence length="170" mass="18699">MTSAGRQKAGLSGHAIARARPMFHRVLSARPDTVRRTLTDIRSRFRSEIGEDTMGRLELVLAEVMNNVAEHAVRISQNGTPGQVPLIHLSVVMQDSGLSCAISDDGVTLPDECLRPRGLPLIDGAELPEGGFGWYLIQDLTQALCYYREEQRNFLAFSIPFDDSGKEAST</sequence>
<dbReference type="GO" id="GO:0016301">
    <property type="term" value="F:kinase activity"/>
    <property type="evidence" value="ECO:0007669"/>
    <property type="project" value="UniProtKB-KW"/>
</dbReference>
<dbReference type="InterPro" id="IPR036890">
    <property type="entry name" value="HATPase_C_sf"/>
</dbReference>
<evidence type="ECO:0000313" key="3">
    <source>
        <dbReference type="Proteomes" id="UP000198307"/>
    </source>
</evidence>
<reference evidence="2 3" key="1">
    <citation type="submission" date="2017-07" db="EMBL/GenBank/DDBJ databases">
        <authorList>
            <person name="Sun Z.S."/>
            <person name="Albrecht U."/>
            <person name="Echele G."/>
            <person name="Lee C.C."/>
        </authorList>
    </citation>
    <scope>NUCLEOTIDE SEQUENCE [LARGE SCALE GENOMIC DNA]</scope>
    <source>
        <strain evidence="2 3">DSM 14827</strain>
    </source>
</reference>
<proteinExistence type="predicted"/>